<dbReference type="Proteomes" id="UP001062846">
    <property type="component" value="Chromosome 8"/>
</dbReference>
<organism evidence="1 2">
    <name type="scientific">Rhododendron molle</name>
    <name type="common">Chinese azalea</name>
    <name type="synonym">Azalea mollis</name>
    <dbReference type="NCBI Taxonomy" id="49168"/>
    <lineage>
        <taxon>Eukaryota</taxon>
        <taxon>Viridiplantae</taxon>
        <taxon>Streptophyta</taxon>
        <taxon>Embryophyta</taxon>
        <taxon>Tracheophyta</taxon>
        <taxon>Spermatophyta</taxon>
        <taxon>Magnoliopsida</taxon>
        <taxon>eudicotyledons</taxon>
        <taxon>Gunneridae</taxon>
        <taxon>Pentapetalae</taxon>
        <taxon>asterids</taxon>
        <taxon>Ericales</taxon>
        <taxon>Ericaceae</taxon>
        <taxon>Ericoideae</taxon>
        <taxon>Rhodoreae</taxon>
        <taxon>Rhododendron</taxon>
    </lineage>
</organism>
<gene>
    <name evidence="1" type="ORF">RHMOL_Rhmol08G0135900</name>
</gene>
<evidence type="ECO:0000313" key="1">
    <source>
        <dbReference type="EMBL" id="KAI8542400.1"/>
    </source>
</evidence>
<sequence>MRFPIEFRSKWGGQSRLRSESRSLLSLPRFEQKSSLSSNLQLQMVMCDYCWRFKRSSHYKILPLTQCNN</sequence>
<dbReference type="EMBL" id="CM046395">
    <property type="protein sequence ID" value="KAI8542400.1"/>
    <property type="molecule type" value="Genomic_DNA"/>
</dbReference>
<protein>
    <submittedName>
        <fullName evidence="1">Uncharacterized protein</fullName>
    </submittedName>
</protein>
<evidence type="ECO:0000313" key="2">
    <source>
        <dbReference type="Proteomes" id="UP001062846"/>
    </source>
</evidence>
<comment type="caution">
    <text evidence="1">The sequence shown here is derived from an EMBL/GenBank/DDBJ whole genome shotgun (WGS) entry which is preliminary data.</text>
</comment>
<name>A0ACC0MNC5_RHOML</name>
<proteinExistence type="predicted"/>
<keyword evidence="2" id="KW-1185">Reference proteome</keyword>
<accession>A0ACC0MNC5</accession>
<reference evidence="1" key="1">
    <citation type="submission" date="2022-02" db="EMBL/GenBank/DDBJ databases">
        <title>Plant Genome Project.</title>
        <authorList>
            <person name="Zhang R.-G."/>
        </authorList>
    </citation>
    <scope>NUCLEOTIDE SEQUENCE</scope>
    <source>
        <strain evidence="1">AT1</strain>
    </source>
</reference>